<organism evidence="3 4">
    <name type="scientific">Sphagnum troendelagicum</name>
    <dbReference type="NCBI Taxonomy" id="128251"/>
    <lineage>
        <taxon>Eukaryota</taxon>
        <taxon>Viridiplantae</taxon>
        <taxon>Streptophyta</taxon>
        <taxon>Embryophyta</taxon>
        <taxon>Bryophyta</taxon>
        <taxon>Sphagnophytina</taxon>
        <taxon>Sphagnopsida</taxon>
        <taxon>Sphagnales</taxon>
        <taxon>Sphagnaceae</taxon>
        <taxon>Sphagnum</taxon>
    </lineage>
</organism>
<keyword evidence="4" id="KW-1185">Reference proteome</keyword>
<dbReference type="Proteomes" id="UP001497512">
    <property type="component" value="Chromosome 11"/>
</dbReference>
<feature type="compositionally biased region" description="Acidic residues" evidence="2">
    <location>
        <begin position="357"/>
        <end position="367"/>
    </location>
</feature>
<gene>
    <name evidence="3" type="ORF">CSSPTR1EN2_LOCUS3731</name>
</gene>
<feature type="coiled-coil region" evidence="1">
    <location>
        <begin position="131"/>
        <end position="186"/>
    </location>
</feature>
<dbReference type="EMBL" id="OZ019903">
    <property type="protein sequence ID" value="CAK9196951.1"/>
    <property type="molecule type" value="Genomic_DNA"/>
</dbReference>
<protein>
    <submittedName>
        <fullName evidence="3">Uncharacterized protein</fullName>
    </submittedName>
</protein>
<evidence type="ECO:0000256" key="2">
    <source>
        <dbReference type="SAM" id="MobiDB-lite"/>
    </source>
</evidence>
<reference evidence="3" key="1">
    <citation type="submission" date="2024-02" db="EMBL/GenBank/DDBJ databases">
        <authorList>
            <consortium name="ELIXIR-Norway"/>
            <consortium name="Elixir Norway"/>
        </authorList>
    </citation>
    <scope>NUCLEOTIDE SEQUENCE</scope>
</reference>
<evidence type="ECO:0000256" key="1">
    <source>
        <dbReference type="SAM" id="Coils"/>
    </source>
</evidence>
<evidence type="ECO:0000313" key="3">
    <source>
        <dbReference type="EMBL" id="CAK9196951.1"/>
    </source>
</evidence>
<accession>A0ABP0THQ4</accession>
<name>A0ABP0THQ4_9BRYO</name>
<sequence>MEGTAIAESALYLDSEAEDDVVEQNIVYCDQTDPNIPVEKRIASAYVDVPRPQADEALHKLVNQIELHPKTPLQECSQIILQEEEVGNLVDSKFGCEDSLEHGLKIKAKVKGEYCQTRVELQHEPEFLVEIKELATKYAQTARKNEILEVNLNDLIEKVRILECKIDKQERQITEAESRQTEQEKILLLPMRNIYLHQFHDQVRERISKKLSQSALSAQHHQALKSRVQEKDTSIRFGLEQFFKCDLWKFIHEAHIMAPKFFSKATLWNKFVDELLQEKETIALLGLSANSILLTRFGRGLDQKENDNSAMTHLRNKHVFAEVVMRQNHENRPYYTELYEYLYNIHPEDSHSKTEAEDVSESVEEEEQAKIQASKQKEEEKLTGAACQEAEGESSEDSD</sequence>
<evidence type="ECO:0000313" key="4">
    <source>
        <dbReference type="Proteomes" id="UP001497512"/>
    </source>
</evidence>
<proteinExistence type="predicted"/>
<keyword evidence="1" id="KW-0175">Coiled coil</keyword>
<feature type="compositionally biased region" description="Acidic residues" evidence="2">
    <location>
        <begin position="390"/>
        <end position="399"/>
    </location>
</feature>
<feature type="region of interest" description="Disordered" evidence="2">
    <location>
        <begin position="350"/>
        <end position="399"/>
    </location>
</feature>